<dbReference type="OrthoDB" id="5752at2759"/>
<accession>A0A0C9U502</accession>
<evidence type="ECO:0000313" key="4">
    <source>
        <dbReference type="EMBL" id="KIJ29329.1"/>
    </source>
</evidence>
<dbReference type="GO" id="GO:0016251">
    <property type="term" value="F:RNA polymerase II general transcription initiation factor activity"/>
    <property type="evidence" value="ECO:0007669"/>
    <property type="project" value="InterPro"/>
</dbReference>
<evidence type="ECO:0000259" key="3">
    <source>
        <dbReference type="Pfam" id="PF12157"/>
    </source>
</evidence>
<dbReference type="GO" id="GO:0051123">
    <property type="term" value="P:RNA polymerase II preinitiation complex assembly"/>
    <property type="evidence" value="ECO:0007669"/>
    <property type="project" value="TreeGrafter"/>
</dbReference>
<comment type="subcellular location">
    <subcellularLocation>
        <location evidence="1">Nucleus</location>
    </subcellularLocation>
</comment>
<feature type="non-terminal residue" evidence="4">
    <location>
        <position position="1"/>
    </location>
</feature>
<dbReference type="EMBL" id="KN837285">
    <property type="protein sequence ID" value="KIJ29329.1"/>
    <property type="molecule type" value="Genomic_DNA"/>
</dbReference>
<keyword evidence="2" id="KW-0539">Nucleus</keyword>
<dbReference type="GO" id="GO:0004402">
    <property type="term" value="F:histone acetyltransferase activity"/>
    <property type="evidence" value="ECO:0007669"/>
    <property type="project" value="InterPro"/>
</dbReference>
<dbReference type="GO" id="GO:0017025">
    <property type="term" value="F:TBP-class protein binding"/>
    <property type="evidence" value="ECO:0007669"/>
    <property type="project" value="InterPro"/>
</dbReference>
<dbReference type="Proteomes" id="UP000054279">
    <property type="component" value="Unassembled WGS sequence"/>
</dbReference>
<dbReference type="HOGENOM" id="CLU_703151_0_0_1"/>
<dbReference type="Pfam" id="PF12157">
    <property type="entry name" value="DUF3591"/>
    <property type="match status" value="1"/>
</dbReference>
<dbReference type="PANTHER" id="PTHR13900:SF0">
    <property type="entry name" value="TRANSCRIPTION INITIATION FACTOR TFIID SUBUNIT 1"/>
    <property type="match status" value="1"/>
</dbReference>
<evidence type="ECO:0000256" key="1">
    <source>
        <dbReference type="ARBA" id="ARBA00004123"/>
    </source>
</evidence>
<dbReference type="GO" id="GO:0005669">
    <property type="term" value="C:transcription factor TFIID complex"/>
    <property type="evidence" value="ECO:0007669"/>
    <property type="project" value="InterPro"/>
</dbReference>
<evidence type="ECO:0000313" key="5">
    <source>
        <dbReference type="Proteomes" id="UP000054279"/>
    </source>
</evidence>
<dbReference type="PANTHER" id="PTHR13900">
    <property type="entry name" value="TRANSCRIPTION INITIATION FACTOR TFIID"/>
    <property type="match status" value="1"/>
</dbReference>
<organism evidence="4 5">
    <name type="scientific">Sphaerobolus stellatus (strain SS14)</name>
    <dbReference type="NCBI Taxonomy" id="990650"/>
    <lineage>
        <taxon>Eukaryota</taxon>
        <taxon>Fungi</taxon>
        <taxon>Dikarya</taxon>
        <taxon>Basidiomycota</taxon>
        <taxon>Agaricomycotina</taxon>
        <taxon>Agaricomycetes</taxon>
        <taxon>Phallomycetidae</taxon>
        <taxon>Geastrales</taxon>
        <taxon>Sphaerobolaceae</taxon>
        <taxon>Sphaerobolus</taxon>
    </lineage>
</organism>
<protein>
    <recommendedName>
        <fullName evidence="3">Transcription initiation factor TFIID subunit 1 histone acetyltransferase domain-containing protein</fullName>
    </recommendedName>
</protein>
<feature type="non-terminal residue" evidence="4">
    <location>
        <position position="393"/>
    </location>
</feature>
<evidence type="ECO:0000256" key="2">
    <source>
        <dbReference type="ARBA" id="ARBA00023242"/>
    </source>
</evidence>
<gene>
    <name evidence="4" type="ORF">M422DRAFT_269283</name>
</gene>
<feature type="domain" description="Transcription initiation factor TFIID subunit 1 histone acetyltransferase" evidence="3">
    <location>
        <begin position="208"/>
        <end position="393"/>
    </location>
</feature>
<name>A0A0C9U502_SPHS4</name>
<proteinExistence type="predicted"/>
<keyword evidence="5" id="KW-1185">Reference proteome</keyword>
<dbReference type="InterPro" id="IPR040240">
    <property type="entry name" value="TAF1"/>
</dbReference>
<sequence>NKIQDFTELFKGFAVKKSRITKKSFNVEIVVPRTRRVPAGYLKEVVGDTQRELETRRVEQVVASSTVEDDLRKALQERSVLGRAPVHLPLSERSFDLVLLSDWESQIIYRPENRDNDIDMFGGNEAPIAPASDYDPNRKAEEVMTPANETLESGAWTQSIIWDLKTPFREFTQLEIVEEPSPEPEAQSTELTRPKKRIRADIGPKDKFNLSNDQQYEVSKESARQRVRQTFQDLHIQHAYPAQKLQLPFYKTRLTKGEARSFHRPALQFPTNVEFRFNKIRTAKKKKDRQGRTIGRGGDAAEALRKTSDLSLKDTSSFMLFEFSEEHPPIMSSFGMGSMVVNYYRKRNAEDDHIPKLDVGEPFLIEPDDQSPFQKFGFVHKGQVVQALYNNLI</sequence>
<reference evidence="4 5" key="1">
    <citation type="submission" date="2014-06" db="EMBL/GenBank/DDBJ databases">
        <title>Evolutionary Origins and Diversification of the Mycorrhizal Mutualists.</title>
        <authorList>
            <consortium name="DOE Joint Genome Institute"/>
            <consortium name="Mycorrhizal Genomics Consortium"/>
            <person name="Kohler A."/>
            <person name="Kuo A."/>
            <person name="Nagy L.G."/>
            <person name="Floudas D."/>
            <person name="Copeland A."/>
            <person name="Barry K.W."/>
            <person name="Cichocki N."/>
            <person name="Veneault-Fourrey C."/>
            <person name="LaButti K."/>
            <person name="Lindquist E.A."/>
            <person name="Lipzen A."/>
            <person name="Lundell T."/>
            <person name="Morin E."/>
            <person name="Murat C."/>
            <person name="Riley R."/>
            <person name="Ohm R."/>
            <person name="Sun H."/>
            <person name="Tunlid A."/>
            <person name="Henrissat B."/>
            <person name="Grigoriev I.V."/>
            <person name="Hibbett D.S."/>
            <person name="Martin F."/>
        </authorList>
    </citation>
    <scope>NUCLEOTIDE SEQUENCE [LARGE SCALE GENOMIC DNA]</scope>
    <source>
        <strain evidence="4 5">SS14</strain>
    </source>
</reference>
<dbReference type="InterPro" id="IPR022591">
    <property type="entry name" value="TAF1_HAT_dom"/>
</dbReference>
<dbReference type="AlphaFoldDB" id="A0A0C9U502"/>